<dbReference type="RefSeq" id="WP_014043699.1">
    <property type="nucleotide sequence ID" value="NC_015951.1"/>
</dbReference>
<evidence type="ECO:0000313" key="2">
    <source>
        <dbReference type="EMBL" id="AEM88764.1"/>
    </source>
</evidence>
<reference evidence="2" key="1">
    <citation type="submission" date="2011-08" db="EMBL/GenBank/DDBJ databases">
        <title>Complete sequence of plasmid 1 of Streptomyces violaceusniger Tu 4113.</title>
        <authorList>
            <consortium name="US DOE Joint Genome Institute"/>
            <person name="Lucas S."/>
            <person name="Han J."/>
            <person name="Lapidus A."/>
            <person name="Cheng J.-F."/>
            <person name="Goodwin L."/>
            <person name="Pitluck S."/>
            <person name="Peters L."/>
            <person name="Ivanova N."/>
            <person name="Daligault H."/>
            <person name="Detter J.C."/>
            <person name="Han C."/>
            <person name="Tapia R."/>
            <person name="Land M."/>
            <person name="Hauser L."/>
            <person name="Kyrpides N."/>
            <person name="Ivanova N."/>
            <person name="Pagani I."/>
            <person name="Hagen A."/>
            <person name="Katz L."/>
            <person name="Fiedler H.-P."/>
            <person name="Keasling J."/>
            <person name="Fortman J."/>
            <person name="Woyke T."/>
        </authorList>
    </citation>
    <scope>NUCLEOTIDE SEQUENCE [LARGE SCALE GENOMIC DNA]</scope>
    <source>
        <strain evidence="2">Tu 4113</strain>
        <plasmid evidence="2">pSTRVI01</plasmid>
    </source>
</reference>
<feature type="region of interest" description="Disordered" evidence="1">
    <location>
        <begin position="1"/>
        <end position="22"/>
    </location>
</feature>
<dbReference type="EMBL" id="CP002995">
    <property type="protein sequence ID" value="AEM88764.1"/>
    <property type="molecule type" value="Genomic_DNA"/>
</dbReference>
<evidence type="ECO:0000313" key="3">
    <source>
        <dbReference type="Proteomes" id="UP000008703"/>
    </source>
</evidence>
<dbReference type="AlphaFoldDB" id="G2PHB8"/>
<protein>
    <submittedName>
        <fullName evidence="2">Uncharacterized protein</fullName>
    </submittedName>
</protein>
<accession>G2PHB8</accession>
<organism evidence="2 3">
    <name type="scientific">Streptomyces violaceusniger (strain Tu 4113)</name>
    <dbReference type="NCBI Taxonomy" id="653045"/>
    <lineage>
        <taxon>Bacteria</taxon>
        <taxon>Bacillati</taxon>
        <taxon>Actinomycetota</taxon>
        <taxon>Actinomycetes</taxon>
        <taxon>Kitasatosporales</taxon>
        <taxon>Streptomycetaceae</taxon>
        <taxon>Streptomyces</taxon>
        <taxon>Streptomyces violaceusniger group</taxon>
    </lineage>
</organism>
<evidence type="ECO:0000256" key="1">
    <source>
        <dbReference type="SAM" id="MobiDB-lite"/>
    </source>
</evidence>
<keyword evidence="2" id="KW-0614">Plasmid</keyword>
<proteinExistence type="predicted"/>
<dbReference type="HOGENOM" id="CLU_1015357_0_0_11"/>
<sequence length="274" mass="31128">MNEALTASAGQEDGVDPERVARGKPLEFVDGVPVFGSGRRAPAYLQTKTQLGRERRKPAVGQRPVAYIYTHWYGDRVALWDPKESAKMRPLSALQRRQMQQRRTCTDCGEVFPVPVWEMCGRCRDRETRRRADLRRRTCQDCGTVFQTPAPARSYGDEMCLACEERIERGRRMALSLVERSCRRCLVQLFPPTVWAAMSEREQAIADWHCAPCEREIEQERLEAQRRADRARWGDLGPAIAWAQKILADPEAYAILDTETTGLAATSRIIGNCG</sequence>
<gene>
    <name evidence="2" type="ORF">Strvi_9516</name>
</gene>
<geneLocation type="plasmid" evidence="2 3">
    <name>pSTRVI01</name>
</geneLocation>
<dbReference type="Proteomes" id="UP000008703">
    <property type="component" value="Plasmid pSTRVI01"/>
</dbReference>
<name>G2PHB8_STRV4</name>
<keyword evidence="3" id="KW-1185">Reference proteome</keyword>
<dbReference type="KEGG" id="svl:Strvi_9516"/>